<organism evidence="1">
    <name type="scientific">Rhizophora mucronata</name>
    <name type="common">Asiatic mangrove</name>
    <dbReference type="NCBI Taxonomy" id="61149"/>
    <lineage>
        <taxon>Eukaryota</taxon>
        <taxon>Viridiplantae</taxon>
        <taxon>Streptophyta</taxon>
        <taxon>Embryophyta</taxon>
        <taxon>Tracheophyta</taxon>
        <taxon>Spermatophyta</taxon>
        <taxon>Magnoliopsida</taxon>
        <taxon>eudicotyledons</taxon>
        <taxon>Gunneridae</taxon>
        <taxon>Pentapetalae</taxon>
        <taxon>rosids</taxon>
        <taxon>fabids</taxon>
        <taxon>Malpighiales</taxon>
        <taxon>Rhizophoraceae</taxon>
        <taxon>Rhizophora</taxon>
    </lineage>
</organism>
<dbReference type="AlphaFoldDB" id="A0A2P2PZL5"/>
<protein>
    <submittedName>
        <fullName evidence="1">Uncharacterized protein</fullName>
    </submittedName>
</protein>
<name>A0A2P2PZL5_RHIMU</name>
<reference evidence="1" key="1">
    <citation type="submission" date="2018-02" db="EMBL/GenBank/DDBJ databases">
        <title>Rhizophora mucronata_Transcriptome.</title>
        <authorList>
            <person name="Meera S.P."/>
            <person name="Sreeshan A."/>
            <person name="Augustine A."/>
        </authorList>
    </citation>
    <scope>NUCLEOTIDE SEQUENCE</scope>
    <source>
        <tissue evidence="1">Leaf</tissue>
    </source>
</reference>
<sequence>MHFSQIIVKSVILMHILR</sequence>
<proteinExistence type="predicted"/>
<accession>A0A2P2PZL5</accession>
<dbReference type="EMBL" id="GGEC01079698">
    <property type="protein sequence ID" value="MBX60182.1"/>
    <property type="molecule type" value="Transcribed_RNA"/>
</dbReference>
<evidence type="ECO:0000313" key="1">
    <source>
        <dbReference type="EMBL" id="MBX60182.1"/>
    </source>
</evidence>